<keyword evidence="6" id="KW-0812">Transmembrane</keyword>
<dbReference type="SUPFAM" id="SSF58104">
    <property type="entry name" value="Methyl-accepting chemotaxis protein (MCP) signaling domain"/>
    <property type="match status" value="1"/>
</dbReference>
<comment type="subcellular location">
    <subcellularLocation>
        <location evidence="1">Cell inner membrane</location>
        <topology evidence="1">Multi-pass membrane protein</topology>
    </subcellularLocation>
</comment>
<evidence type="ECO:0000256" key="2">
    <source>
        <dbReference type="ARBA" id="ARBA00022519"/>
    </source>
</evidence>
<feature type="domain" description="T-SNARE coiled-coil homology" evidence="8">
    <location>
        <begin position="564"/>
        <end position="626"/>
    </location>
</feature>
<feature type="domain" description="HAMP" evidence="9">
    <location>
        <begin position="319"/>
        <end position="372"/>
    </location>
</feature>
<evidence type="ECO:0000259" key="9">
    <source>
        <dbReference type="PROSITE" id="PS50885"/>
    </source>
</evidence>
<keyword evidence="6" id="KW-0472">Membrane</keyword>
<dbReference type="Pfam" id="PF12729">
    <property type="entry name" value="4HB_MCP_1"/>
    <property type="match status" value="1"/>
</dbReference>
<evidence type="ECO:0000256" key="3">
    <source>
        <dbReference type="ARBA" id="ARBA00023224"/>
    </source>
</evidence>
<dbReference type="InterPro" id="IPR000727">
    <property type="entry name" value="T_SNARE_dom"/>
</dbReference>
<dbReference type="CDD" id="cd06225">
    <property type="entry name" value="HAMP"/>
    <property type="match status" value="1"/>
</dbReference>
<feature type="transmembrane region" description="Helical" evidence="6">
    <location>
        <begin position="12"/>
        <end position="33"/>
    </location>
</feature>
<feature type="domain" description="HBM" evidence="10">
    <location>
        <begin position="45"/>
        <end position="285"/>
    </location>
</feature>
<dbReference type="GO" id="GO:0007165">
    <property type="term" value="P:signal transduction"/>
    <property type="evidence" value="ECO:0007669"/>
    <property type="project" value="UniProtKB-KW"/>
</dbReference>
<dbReference type="Pfam" id="PF00672">
    <property type="entry name" value="HAMP"/>
    <property type="match status" value="1"/>
</dbReference>
<evidence type="ECO:0000256" key="5">
    <source>
        <dbReference type="PROSITE-ProRule" id="PRU00284"/>
    </source>
</evidence>
<evidence type="ECO:0000256" key="6">
    <source>
        <dbReference type="SAM" id="Phobius"/>
    </source>
</evidence>
<dbReference type="SMART" id="SM00283">
    <property type="entry name" value="MA"/>
    <property type="match status" value="1"/>
</dbReference>
<protein>
    <submittedName>
        <fullName evidence="11">Methyl-accepting chemotaxis protein</fullName>
    </submittedName>
</protein>
<keyword evidence="2" id="KW-0997">Cell inner membrane</keyword>
<dbReference type="PANTHER" id="PTHR32089">
    <property type="entry name" value="METHYL-ACCEPTING CHEMOTAXIS PROTEIN MCPB"/>
    <property type="match status" value="1"/>
</dbReference>
<dbReference type="InterPro" id="IPR032255">
    <property type="entry name" value="HBM"/>
</dbReference>
<dbReference type="InterPro" id="IPR003660">
    <property type="entry name" value="HAMP_dom"/>
</dbReference>
<dbReference type="RefSeq" id="WP_097153336.1">
    <property type="nucleotide sequence ID" value="NZ_OBEL01000002.1"/>
</dbReference>
<dbReference type="PROSITE" id="PS50885">
    <property type="entry name" value="HAMP"/>
    <property type="match status" value="1"/>
</dbReference>
<dbReference type="EMBL" id="OBEL01000002">
    <property type="protein sequence ID" value="SNZ18942.1"/>
    <property type="molecule type" value="Genomic_DNA"/>
</dbReference>
<dbReference type="PANTHER" id="PTHR32089:SF112">
    <property type="entry name" value="LYSOZYME-LIKE PROTEIN-RELATED"/>
    <property type="match status" value="1"/>
</dbReference>
<name>A0A285PB43_9HYPH</name>
<feature type="transmembrane region" description="Helical" evidence="6">
    <location>
        <begin position="300"/>
        <end position="322"/>
    </location>
</feature>
<keyword evidence="6" id="KW-1133">Transmembrane helix</keyword>
<feature type="domain" description="Methyl-accepting transducer" evidence="7">
    <location>
        <begin position="412"/>
        <end position="648"/>
    </location>
</feature>
<evidence type="ECO:0000313" key="12">
    <source>
        <dbReference type="Proteomes" id="UP000219439"/>
    </source>
</evidence>
<gene>
    <name evidence="11" type="ORF">SAMN06265368_2019</name>
</gene>
<dbReference type="OrthoDB" id="3378718at2"/>
<dbReference type="Gene3D" id="6.10.340.10">
    <property type="match status" value="1"/>
</dbReference>
<evidence type="ECO:0000256" key="4">
    <source>
        <dbReference type="ARBA" id="ARBA00029447"/>
    </source>
</evidence>
<dbReference type="PROSITE" id="PS50111">
    <property type="entry name" value="CHEMOTAXIS_TRANSDUC_2"/>
    <property type="match status" value="1"/>
</dbReference>
<reference evidence="11 12" key="1">
    <citation type="submission" date="2017-09" db="EMBL/GenBank/DDBJ databases">
        <authorList>
            <person name="Ehlers B."/>
            <person name="Leendertz F.H."/>
        </authorList>
    </citation>
    <scope>NUCLEOTIDE SEQUENCE [LARGE SCALE GENOMIC DNA]</scope>
    <source>
        <strain evidence="11 12">DSM 18289</strain>
    </source>
</reference>
<dbReference type="GO" id="GO:0005886">
    <property type="term" value="C:plasma membrane"/>
    <property type="evidence" value="ECO:0007669"/>
    <property type="project" value="UniProtKB-SubCell"/>
</dbReference>
<dbReference type="Gene3D" id="1.10.287.950">
    <property type="entry name" value="Methyl-accepting chemotaxis protein"/>
    <property type="match status" value="1"/>
</dbReference>
<accession>A0A285PB43</accession>
<dbReference type="InterPro" id="IPR024478">
    <property type="entry name" value="HlyB_4HB_MCP"/>
</dbReference>
<organism evidence="11 12">
    <name type="scientific">Cohaesibacter gelatinilyticus</name>
    <dbReference type="NCBI Taxonomy" id="372072"/>
    <lineage>
        <taxon>Bacteria</taxon>
        <taxon>Pseudomonadati</taxon>
        <taxon>Pseudomonadota</taxon>
        <taxon>Alphaproteobacteria</taxon>
        <taxon>Hyphomicrobiales</taxon>
        <taxon>Cohaesibacteraceae</taxon>
    </lineage>
</organism>
<evidence type="ECO:0000259" key="7">
    <source>
        <dbReference type="PROSITE" id="PS50111"/>
    </source>
</evidence>
<dbReference type="SMART" id="SM00304">
    <property type="entry name" value="HAMP"/>
    <property type="match status" value="1"/>
</dbReference>
<keyword evidence="3 5" id="KW-0807">Transducer</keyword>
<evidence type="ECO:0000259" key="8">
    <source>
        <dbReference type="PROSITE" id="PS50192"/>
    </source>
</evidence>
<evidence type="ECO:0000256" key="1">
    <source>
        <dbReference type="ARBA" id="ARBA00004429"/>
    </source>
</evidence>
<dbReference type="InterPro" id="IPR004089">
    <property type="entry name" value="MCPsignal_dom"/>
</dbReference>
<comment type="similarity">
    <text evidence="4">Belongs to the methyl-accepting chemotaxis (MCP) protein family.</text>
</comment>
<dbReference type="AlphaFoldDB" id="A0A285PB43"/>
<sequence>MFQNFKISTKIFSGFGMILFLLAAIASFGVFTLSSGNSDFKQYRSIALQTNQAGRIQANLLEARLAVKNFIIHASKENVETVKTRAGSTLKLNQEFSKMPVSDKDKQVIAETDKNLTEYLSTFEKVTSLQDKRNELVTGTLDATGPKMEKDLTRIMQSAYEDNDTSAAFLAGMTQRNLLLMRLYATKYLVTNEEEAFQRVLKESKAMKAAHHELSQSLQNPTRRKLAAEVTKLHEKYDIAFKQVHDTIVSRNNLISGTLDRIGPTVAKSIESVKLRVKAEQDTIGPKASTNMEQAVTTTIVVSVIGIVLGLIAALVIGRMISRPIQNITKSMSQLAEGDKTVEIPGQSNKDEIGDMASAVQVFKANMIKADELAAREAKELELRDARAQRIEELTNQFDTQVASLLQDVSSSVSMVDSNASVMSGLADDTNHRSTTVASAAEEASVNTQTVAASTEELSASIHEIGRQVEKSSEITLHAVEQANNTDQQVQKLSVAAQKIGEVIGLISEIAEQTNLLALNATIEAARAGDAGKGFAVVAAEVKELADQTSKATGDISQQINNIQSETNDAVSSIKQITETINEINTIASSISAAVEQQSAATTEISSNVTQASEGAREVTENIIEVTKFASQTGEASMDVKSGAKELNDKSKALNSIIKTFLDDVKAS</sequence>
<dbReference type="Proteomes" id="UP000219439">
    <property type="component" value="Unassembled WGS sequence"/>
</dbReference>
<dbReference type="PROSITE" id="PS51753">
    <property type="entry name" value="HBM"/>
    <property type="match status" value="1"/>
</dbReference>
<dbReference type="SMART" id="SM01358">
    <property type="entry name" value="HBM"/>
    <property type="match status" value="1"/>
</dbReference>
<dbReference type="Pfam" id="PF00015">
    <property type="entry name" value="MCPsignal"/>
    <property type="match status" value="1"/>
</dbReference>
<evidence type="ECO:0000313" key="11">
    <source>
        <dbReference type="EMBL" id="SNZ18942.1"/>
    </source>
</evidence>
<dbReference type="PROSITE" id="PS50192">
    <property type="entry name" value="T_SNARE"/>
    <property type="match status" value="1"/>
</dbReference>
<proteinExistence type="inferred from homology"/>
<keyword evidence="2" id="KW-1003">Cell membrane</keyword>
<keyword evidence="12" id="KW-1185">Reference proteome</keyword>
<evidence type="ECO:0000259" key="10">
    <source>
        <dbReference type="PROSITE" id="PS51753"/>
    </source>
</evidence>